<sequence length="374" mass="40174">MLEPFRRLARWRRRHPALPLIGDTRTRGEREAAVLRASVKALGAELVRQRCDAGMAGPAAKLPPEPVRAGLGSRTCRQADIEADWLRHWCGRIGIWPAYHRKVWEVCFIAQAAWEAGALAPGRRALGFAVGREVLPSLFAAAGMEVVATDLPAGDARAREWRRTGQHAGEGGEDAARAALFRPGLVGAEEFERRVSFRPVDMRRIPPDLLGGGFDLVWSSCAMEHLGSLERGAAFVLDAMRCLRPGGVAVHTTELNTDAAGGTLRWGTTVLYQRPHLDALARRLAQADHAMLPLDDTQGDGPLDAFVDLPPFAGDGVPGAATLAALPQPPHLRLSIRGFPATSVGIVARAQVIRAGTFSMHYKGTVASVAVGDA</sequence>
<reference evidence="3" key="1">
    <citation type="journal article" date="2019" name="Int. J. Syst. Evol. Microbiol.">
        <title>The Global Catalogue of Microorganisms (GCM) 10K type strain sequencing project: providing services to taxonomists for standard genome sequencing and annotation.</title>
        <authorList>
            <consortium name="The Broad Institute Genomics Platform"/>
            <consortium name="The Broad Institute Genome Sequencing Center for Infectious Disease"/>
            <person name="Wu L."/>
            <person name="Ma J."/>
        </authorList>
    </citation>
    <scope>NUCLEOTIDE SEQUENCE [LARGE SCALE GENOMIC DNA]</scope>
    <source>
        <strain evidence="3">JCM 9933</strain>
    </source>
</reference>
<dbReference type="Pfam" id="PF08241">
    <property type="entry name" value="Methyltransf_11"/>
    <property type="match status" value="1"/>
</dbReference>
<accession>A0ABP3QKN7</accession>
<dbReference type="RefSeq" id="WP_343896353.1">
    <property type="nucleotide sequence ID" value="NZ_BAAAFZ010000050.1"/>
</dbReference>
<protein>
    <recommendedName>
        <fullName evidence="1">Methyltransferase type 11 domain-containing protein</fullName>
    </recommendedName>
</protein>
<dbReference type="Proteomes" id="UP001501588">
    <property type="component" value="Unassembled WGS sequence"/>
</dbReference>
<evidence type="ECO:0000259" key="1">
    <source>
        <dbReference type="Pfam" id="PF08241"/>
    </source>
</evidence>
<evidence type="ECO:0000313" key="2">
    <source>
        <dbReference type="EMBL" id="GAA0591050.1"/>
    </source>
</evidence>
<dbReference type="EMBL" id="BAAAFZ010000050">
    <property type="protein sequence ID" value="GAA0591050.1"/>
    <property type="molecule type" value="Genomic_DNA"/>
</dbReference>
<evidence type="ECO:0000313" key="3">
    <source>
        <dbReference type="Proteomes" id="UP001501588"/>
    </source>
</evidence>
<dbReference type="Gene3D" id="3.40.50.150">
    <property type="entry name" value="Vaccinia Virus protein VP39"/>
    <property type="match status" value="1"/>
</dbReference>
<organism evidence="2 3">
    <name type="scientific">Craurococcus roseus</name>
    <dbReference type="NCBI Taxonomy" id="77585"/>
    <lineage>
        <taxon>Bacteria</taxon>
        <taxon>Pseudomonadati</taxon>
        <taxon>Pseudomonadota</taxon>
        <taxon>Alphaproteobacteria</taxon>
        <taxon>Acetobacterales</taxon>
        <taxon>Acetobacteraceae</taxon>
        <taxon>Craurococcus</taxon>
    </lineage>
</organism>
<dbReference type="InterPro" id="IPR013216">
    <property type="entry name" value="Methyltransf_11"/>
</dbReference>
<keyword evidence="3" id="KW-1185">Reference proteome</keyword>
<gene>
    <name evidence="2" type="ORF">GCM10009416_31860</name>
</gene>
<dbReference type="InterPro" id="IPR029063">
    <property type="entry name" value="SAM-dependent_MTases_sf"/>
</dbReference>
<proteinExistence type="predicted"/>
<comment type="caution">
    <text evidence="2">The sequence shown here is derived from an EMBL/GenBank/DDBJ whole genome shotgun (WGS) entry which is preliminary data.</text>
</comment>
<feature type="domain" description="Methyltransferase type 11" evidence="1">
    <location>
        <begin position="188"/>
        <end position="250"/>
    </location>
</feature>
<dbReference type="SUPFAM" id="SSF53335">
    <property type="entry name" value="S-adenosyl-L-methionine-dependent methyltransferases"/>
    <property type="match status" value="1"/>
</dbReference>
<name>A0ABP3QKN7_9PROT</name>